<dbReference type="OrthoDB" id="9088272at2"/>
<protein>
    <submittedName>
        <fullName evidence="1">Uncharacterized protein</fullName>
    </submittedName>
</protein>
<dbReference type="AlphaFoldDB" id="A0A7K0EEK7"/>
<dbReference type="EMBL" id="WJXZ01000001">
    <property type="protein sequence ID" value="MRS60142.1"/>
    <property type="molecule type" value="Genomic_DNA"/>
</dbReference>
<name>A0A7K0EEK7_9BACT</name>
<keyword evidence="2" id="KW-1185">Reference proteome</keyword>
<gene>
    <name evidence="1" type="ORF">GJJ30_02470</name>
</gene>
<dbReference type="Proteomes" id="UP000441754">
    <property type="component" value="Unassembled WGS sequence"/>
</dbReference>
<sequence length="214" mass="25830">MNVSLKQTAVTTLLLLIAWIVVDFTIDKPTDHRQFDAREVARLDADMWRSYYDRRPVKLFFQLAEVMRSQYGAPFWRSFAIAYRAGKAAFVFKDGRNRNEYNQALPELERYFTYLNELSQTRFDVPKTARLELEWWIVRREKDRFTPADWERLLAEEAGLLYHLPADRFRAYARFRTEAMLYRDARNDRMTEADWQRVRQLLDRSWLAFHQAVQ</sequence>
<reference evidence="1 2" key="1">
    <citation type="journal article" date="2018" name="Antonie Van Leeuwenhoek">
        <title>Larkinella terrae sp. nov., isolated from soil on Jeju Island, South Korea.</title>
        <authorList>
            <person name="Ten L.N."/>
            <person name="Jeon J."/>
            <person name="Park S.J."/>
            <person name="Park S."/>
            <person name="Lee S.Y."/>
            <person name="Kim M.K."/>
            <person name="Jung H.Y."/>
        </authorList>
    </citation>
    <scope>NUCLEOTIDE SEQUENCE [LARGE SCALE GENOMIC DNA]</scope>
    <source>
        <strain evidence="1 2">KCTC 52001</strain>
    </source>
</reference>
<dbReference type="RefSeq" id="WP_154172784.1">
    <property type="nucleotide sequence ID" value="NZ_WJXZ01000001.1"/>
</dbReference>
<evidence type="ECO:0000313" key="1">
    <source>
        <dbReference type="EMBL" id="MRS60142.1"/>
    </source>
</evidence>
<accession>A0A7K0EEK7</accession>
<comment type="caution">
    <text evidence="1">The sequence shown here is derived from an EMBL/GenBank/DDBJ whole genome shotgun (WGS) entry which is preliminary data.</text>
</comment>
<evidence type="ECO:0000313" key="2">
    <source>
        <dbReference type="Proteomes" id="UP000441754"/>
    </source>
</evidence>
<organism evidence="1 2">
    <name type="scientific">Larkinella terrae</name>
    <dbReference type="NCBI Taxonomy" id="2025311"/>
    <lineage>
        <taxon>Bacteria</taxon>
        <taxon>Pseudomonadati</taxon>
        <taxon>Bacteroidota</taxon>
        <taxon>Cytophagia</taxon>
        <taxon>Cytophagales</taxon>
        <taxon>Spirosomataceae</taxon>
        <taxon>Larkinella</taxon>
    </lineage>
</organism>
<proteinExistence type="predicted"/>